<dbReference type="Pfam" id="PF02873">
    <property type="entry name" value="MurB_C"/>
    <property type="match status" value="1"/>
</dbReference>
<evidence type="ECO:0000256" key="13">
    <source>
        <dbReference type="ARBA" id="ARBA00023002"/>
    </source>
</evidence>
<dbReference type="Pfam" id="PF01565">
    <property type="entry name" value="FAD_binding_4"/>
    <property type="match status" value="1"/>
</dbReference>
<evidence type="ECO:0000256" key="14">
    <source>
        <dbReference type="ARBA" id="ARBA00023306"/>
    </source>
</evidence>
<dbReference type="AlphaFoldDB" id="A0A852T3A8"/>
<feature type="active site" description="Proton donor" evidence="17">
    <location>
        <position position="249"/>
    </location>
</feature>
<dbReference type="InterPro" id="IPR016167">
    <property type="entry name" value="FAD-bd_PCMH_sub1"/>
</dbReference>
<comment type="function">
    <text evidence="2 17">Cell wall formation.</text>
</comment>
<reference evidence="19 20" key="1">
    <citation type="submission" date="2020-07" db="EMBL/GenBank/DDBJ databases">
        <title>Sequencing the genomes of 1000 actinobacteria strains.</title>
        <authorList>
            <person name="Klenk H.-P."/>
        </authorList>
    </citation>
    <scope>NUCLEOTIDE SEQUENCE [LARGE SCALE GENOMIC DNA]</scope>
    <source>
        <strain evidence="19 20">DSM 23871</strain>
    </source>
</reference>
<keyword evidence="12 17" id="KW-0573">Peptidoglycan synthesis</keyword>
<keyword evidence="6 17" id="KW-0963">Cytoplasm</keyword>
<dbReference type="GO" id="GO:0008762">
    <property type="term" value="F:UDP-N-acetylmuramate dehydrogenase activity"/>
    <property type="evidence" value="ECO:0007669"/>
    <property type="project" value="UniProtKB-UniRule"/>
</dbReference>
<evidence type="ECO:0000313" key="19">
    <source>
        <dbReference type="EMBL" id="NYD76128.1"/>
    </source>
</evidence>
<gene>
    <name evidence="17" type="primary">murB</name>
    <name evidence="19" type="ORF">BJ963_003647</name>
</gene>
<name>A0A852T3A8_9MICO</name>
<evidence type="ECO:0000256" key="2">
    <source>
        <dbReference type="ARBA" id="ARBA00003921"/>
    </source>
</evidence>
<keyword evidence="14 17" id="KW-0131">Cell cycle</keyword>
<evidence type="ECO:0000256" key="10">
    <source>
        <dbReference type="ARBA" id="ARBA00022857"/>
    </source>
</evidence>
<dbReference type="InterPro" id="IPR006094">
    <property type="entry name" value="Oxid_FAD_bind_N"/>
</dbReference>
<evidence type="ECO:0000259" key="18">
    <source>
        <dbReference type="PROSITE" id="PS51387"/>
    </source>
</evidence>
<keyword evidence="8 17" id="KW-0285">Flavoprotein</keyword>
<evidence type="ECO:0000256" key="17">
    <source>
        <dbReference type="HAMAP-Rule" id="MF_00037"/>
    </source>
</evidence>
<dbReference type="PANTHER" id="PTHR21071:SF4">
    <property type="entry name" value="UDP-N-ACETYLENOLPYRUVOYLGLUCOSAMINE REDUCTASE"/>
    <property type="match status" value="1"/>
</dbReference>
<dbReference type="UniPathway" id="UPA00219"/>
<comment type="similarity">
    <text evidence="5 17">Belongs to the MurB family.</text>
</comment>
<keyword evidence="13 17" id="KW-0560">Oxidoreductase</keyword>
<proteinExistence type="inferred from homology"/>
<protein>
    <recommendedName>
        <fullName evidence="17">UDP-N-acetylenolpyruvoylglucosamine reductase</fullName>
        <ecNumber evidence="17">1.3.1.98</ecNumber>
    </recommendedName>
    <alternativeName>
        <fullName evidence="17">UDP-N-acetylmuramate dehydrogenase</fullName>
    </alternativeName>
</protein>
<evidence type="ECO:0000256" key="7">
    <source>
        <dbReference type="ARBA" id="ARBA00022618"/>
    </source>
</evidence>
<dbReference type="GO" id="GO:0008360">
    <property type="term" value="P:regulation of cell shape"/>
    <property type="evidence" value="ECO:0007669"/>
    <property type="project" value="UniProtKB-KW"/>
</dbReference>
<evidence type="ECO:0000256" key="5">
    <source>
        <dbReference type="ARBA" id="ARBA00010485"/>
    </source>
</evidence>
<comment type="subcellular location">
    <subcellularLocation>
        <location evidence="3 17">Cytoplasm</location>
    </subcellularLocation>
</comment>
<evidence type="ECO:0000256" key="6">
    <source>
        <dbReference type="ARBA" id="ARBA00022490"/>
    </source>
</evidence>
<keyword evidence="10 17" id="KW-0521">NADP</keyword>
<dbReference type="GO" id="GO:0005829">
    <property type="term" value="C:cytosol"/>
    <property type="evidence" value="ECO:0007669"/>
    <property type="project" value="TreeGrafter"/>
</dbReference>
<evidence type="ECO:0000256" key="15">
    <source>
        <dbReference type="ARBA" id="ARBA00023316"/>
    </source>
</evidence>
<dbReference type="RefSeq" id="WP_179457871.1">
    <property type="nucleotide sequence ID" value="NZ_BAAAPX010000001.1"/>
</dbReference>
<dbReference type="PANTHER" id="PTHR21071">
    <property type="entry name" value="UDP-N-ACETYLENOLPYRUVOYLGLUCOSAMINE REDUCTASE"/>
    <property type="match status" value="1"/>
</dbReference>
<dbReference type="InterPro" id="IPR011601">
    <property type="entry name" value="MurB_C"/>
</dbReference>
<keyword evidence="9 17" id="KW-0274">FAD</keyword>
<dbReference type="Gene3D" id="3.30.43.10">
    <property type="entry name" value="Uridine Diphospho-n-acetylenolpyruvylglucosamine Reductase, domain 2"/>
    <property type="match status" value="1"/>
</dbReference>
<keyword evidence="15 17" id="KW-0961">Cell wall biogenesis/degradation</keyword>
<keyword evidence="7 17" id="KW-0132">Cell division</keyword>
<dbReference type="EC" id="1.3.1.98" evidence="17"/>
<evidence type="ECO:0000256" key="9">
    <source>
        <dbReference type="ARBA" id="ARBA00022827"/>
    </source>
</evidence>
<keyword evidence="11 17" id="KW-0133">Cell shape</keyword>
<evidence type="ECO:0000256" key="3">
    <source>
        <dbReference type="ARBA" id="ARBA00004496"/>
    </source>
</evidence>
<dbReference type="InterPro" id="IPR036635">
    <property type="entry name" value="MurB_C_sf"/>
</dbReference>
<comment type="pathway">
    <text evidence="4 17">Cell wall biogenesis; peptidoglycan biosynthesis.</text>
</comment>
<dbReference type="InterPro" id="IPR003170">
    <property type="entry name" value="MurB"/>
</dbReference>
<evidence type="ECO:0000256" key="4">
    <source>
        <dbReference type="ARBA" id="ARBA00004752"/>
    </source>
</evidence>
<feature type="active site" evidence="17">
    <location>
        <position position="164"/>
    </location>
</feature>
<sequence length="379" mass="39476">MTDATPALADLTTIRVGGVPHRLVVADDRDALVDAVREARDTGEDRLLLGGGSNTVASDDGFDGTVIHIRTRGVERLPAPDGRIRLRVQAGEPWDELVALTVRNGWSGIEALSGIPGSTGAAPVQNIGAYGQELESALVGVEFLDDMSDEIVYLTRQELGLGYRTSALKRGRGGVVLSVDLELSDGAVPGEVGAPLSAPVAYAQLADALGVPLGARVPVAELRRAVLALRSSKGMVLDPADRDSVSSGSFFTNPIVSEGFARTLPANAPRWPQVPPEADTVMDIPLGGVHPFDVPPLAAAEYTVKLSAAWLIENAGIHRGFALPGSGAAISSKHTLAIVNRGGATAADVAQLASFIQSRVQSEFGVVLQPEPVMVGLDL</sequence>
<dbReference type="InterPro" id="IPR016169">
    <property type="entry name" value="FAD-bd_PCMH_sub2"/>
</dbReference>
<evidence type="ECO:0000256" key="12">
    <source>
        <dbReference type="ARBA" id="ARBA00022984"/>
    </source>
</evidence>
<feature type="active site" evidence="17">
    <location>
        <position position="371"/>
    </location>
</feature>
<dbReference type="InterPro" id="IPR016166">
    <property type="entry name" value="FAD-bd_PCMH"/>
</dbReference>
<dbReference type="NCBIfam" id="NF010478">
    <property type="entry name" value="PRK13903.1"/>
    <property type="match status" value="1"/>
</dbReference>
<accession>A0A852T3A8</accession>
<dbReference type="PROSITE" id="PS51387">
    <property type="entry name" value="FAD_PCMH"/>
    <property type="match status" value="1"/>
</dbReference>
<keyword evidence="20" id="KW-1185">Reference proteome</keyword>
<dbReference type="SUPFAM" id="SSF56176">
    <property type="entry name" value="FAD-binding/transporter-associated domain-like"/>
    <property type="match status" value="1"/>
</dbReference>
<dbReference type="GO" id="GO:0071555">
    <property type="term" value="P:cell wall organization"/>
    <property type="evidence" value="ECO:0007669"/>
    <property type="project" value="UniProtKB-KW"/>
</dbReference>
<feature type="domain" description="FAD-binding PCMH-type" evidence="18">
    <location>
        <begin position="16"/>
        <end position="186"/>
    </location>
</feature>
<dbReference type="Proteomes" id="UP000589620">
    <property type="component" value="Unassembled WGS sequence"/>
</dbReference>
<dbReference type="InterPro" id="IPR036318">
    <property type="entry name" value="FAD-bd_PCMH-like_sf"/>
</dbReference>
<dbReference type="SUPFAM" id="SSF56194">
    <property type="entry name" value="Uridine diphospho-N-Acetylenolpyruvylglucosamine reductase, MurB, C-terminal domain"/>
    <property type="match status" value="1"/>
</dbReference>
<comment type="cofactor">
    <cofactor evidence="1 17">
        <name>FAD</name>
        <dbReference type="ChEBI" id="CHEBI:57692"/>
    </cofactor>
</comment>
<organism evidence="19 20">
    <name type="scientific">Leifsonia soli</name>
    <dbReference type="NCBI Taxonomy" id="582665"/>
    <lineage>
        <taxon>Bacteria</taxon>
        <taxon>Bacillati</taxon>
        <taxon>Actinomycetota</taxon>
        <taxon>Actinomycetes</taxon>
        <taxon>Micrococcales</taxon>
        <taxon>Microbacteriaceae</taxon>
        <taxon>Leifsonia</taxon>
    </lineage>
</organism>
<evidence type="ECO:0000256" key="1">
    <source>
        <dbReference type="ARBA" id="ARBA00001974"/>
    </source>
</evidence>
<dbReference type="GO" id="GO:0009252">
    <property type="term" value="P:peptidoglycan biosynthetic process"/>
    <property type="evidence" value="ECO:0007669"/>
    <property type="project" value="UniProtKB-UniRule"/>
</dbReference>
<dbReference type="Gene3D" id="3.30.465.10">
    <property type="match status" value="1"/>
</dbReference>
<comment type="caution">
    <text evidence="19">The sequence shown here is derived from an EMBL/GenBank/DDBJ whole genome shotgun (WGS) entry which is preliminary data.</text>
</comment>
<dbReference type="GO" id="GO:0051301">
    <property type="term" value="P:cell division"/>
    <property type="evidence" value="ECO:0007669"/>
    <property type="project" value="UniProtKB-KW"/>
</dbReference>
<evidence type="ECO:0000256" key="16">
    <source>
        <dbReference type="ARBA" id="ARBA00048914"/>
    </source>
</evidence>
<dbReference type="EMBL" id="JACCBJ010000001">
    <property type="protein sequence ID" value="NYD76128.1"/>
    <property type="molecule type" value="Genomic_DNA"/>
</dbReference>
<dbReference type="HAMAP" id="MF_00037">
    <property type="entry name" value="MurB"/>
    <property type="match status" value="1"/>
</dbReference>
<dbReference type="Gene3D" id="3.90.78.10">
    <property type="entry name" value="UDP-N-acetylenolpyruvoylglucosamine reductase, C-terminal domain"/>
    <property type="match status" value="1"/>
</dbReference>
<evidence type="ECO:0000256" key="11">
    <source>
        <dbReference type="ARBA" id="ARBA00022960"/>
    </source>
</evidence>
<comment type="catalytic activity">
    <reaction evidence="16 17">
        <text>UDP-N-acetyl-alpha-D-muramate + NADP(+) = UDP-N-acetyl-3-O-(1-carboxyvinyl)-alpha-D-glucosamine + NADPH + H(+)</text>
        <dbReference type="Rhea" id="RHEA:12248"/>
        <dbReference type="ChEBI" id="CHEBI:15378"/>
        <dbReference type="ChEBI" id="CHEBI:57783"/>
        <dbReference type="ChEBI" id="CHEBI:58349"/>
        <dbReference type="ChEBI" id="CHEBI:68483"/>
        <dbReference type="ChEBI" id="CHEBI:70757"/>
        <dbReference type="EC" id="1.3.1.98"/>
    </reaction>
</comment>
<evidence type="ECO:0000256" key="8">
    <source>
        <dbReference type="ARBA" id="ARBA00022630"/>
    </source>
</evidence>
<dbReference type="GO" id="GO:0071949">
    <property type="term" value="F:FAD binding"/>
    <property type="evidence" value="ECO:0007669"/>
    <property type="project" value="InterPro"/>
</dbReference>
<evidence type="ECO:0000313" key="20">
    <source>
        <dbReference type="Proteomes" id="UP000589620"/>
    </source>
</evidence>